<dbReference type="AlphaFoldDB" id="A0AAD4C9N3"/>
<accession>A0AAD4C9N3</accession>
<organism evidence="1 2">
    <name type="scientific">Boletus edulis BED1</name>
    <dbReference type="NCBI Taxonomy" id="1328754"/>
    <lineage>
        <taxon>Eukaryota</taxon>
        <taxon>Fungi</taxon>
        <taxon>Dikarya</taxon>
        <taxon>Basidiomycota</taxon>
        <taxon>Agaricomycotina</taxon>
        <taxon>Agaricomycetes</taxon>
        <taxon>Agaricomycetidae</taxon>
        <taxon>Boletales</taxon>
        <taxon>Boletineae</taxon>
        <taxon>Boletaceae</taxon>
        <taxon>Boletoideae</taxon>
        <taxon>Boletus</taxon>
    </lineage>
</organism>
<evidence type="ECO:0000313" key="1">
    <source>
        <dbReference type="EMBL" id="KAF8452158.1"/>
    </source>
</evidence>
<proteinExistence type="predicted"/>
<dbReference type="SUPFAM" id="SSF55658">
    <property type="entry name" value="L9 N-domain-like"/>
    <property type="match status" value="1"/>
</dbReference>
<evidence type="ECO:0000313" key="2">
    <source>
        <dbReference type="Proteomes" id="UP001194468"/>
    </source>
</evidence>
<reference evidence="1" key="1">
    <citation type="submission" date="2019-10" db="EMBL/GenBank/DDBJ databases">
        <authorList>
            <consortium name="DOE Joint Genome Institute"/>
            <person name="Kuo A."/>
            <person name="Miyauchi S."/>
            <person name="Kiss E."/>
            <person name="Drula E."/>
            <person name="Kohler A."/>
            <person name="Sanchez-Garcia M."/>
            <person name="Andreopoulos B."/>
            <person name="Barry K.W."/>
            <person name="Bonito G."/>
            <person name="Buee M."/>
            <person name="Carver A."/>
            <person name="Chen C."/>
            <person name="Cichocki N."/>
            <person name="Clum A."/>
            <person name="Culley D."/>
            <person name="Crous P.W."/>
            <person name="Fauchery L."/>
            <person name="Girlanda M."/>
            <person name="Hayes R."/>
            <person name="Keri Z."/>
            <person name="LaButti K."/>
            <person name="Lipzen A."/>
            <person name="Lombard V."/>
            <person name="Magnuson J."/>
            <person name="Maillard F."/>
            <person name="Morin E."/>
            <person name="Murat C."/>
            <person name="Nolan M."/>
            <person name="Ohm R."/>
            <person name="Pangilinan J."/>
            <person name="Pereira M."/>
            <person name="Perotto S."/>
            <person name="Peter M."/>
            <person name="Riley R."/>
            <person name="Sitrit Y."/>
            <person name="Stielow B."/>
            <person name="Szollosi G."/>
            <person name="Zifcakova L."/>
            <person name="Stursova M."/>
            <person name="Spatafora J.W."/>
            <person name="Tedersoo L."/>
            <person name="Vaario L.-M."/>
            <person name="Yamada A."/>
            <person name="Yan M."/>
            <person name="Wang P."/>
            <person name="Xu J."/>
            <person name="Bruns T."/>
            <person name="Baldrian P."/>
            <person name="Vilgalys R."/>
            <person name="Henrissat B."/>
            <person name="Grigoriev I.V."/>
            <person name="Hibbett D."/>
            <person name="Nagy L.G."/>
            <person name="Martin F.M."/>
        </authorList>
    </citation>
    <scope>NUCLEOTIDE SEQUENCE</scope>
    <source>
        <strain evidence="1">BED1</strain>
    </source>
</reference>
<dbReference type="EMBL" id="WHUW01000001">
    <property type="protein sequence ID" value="KAF8452158.1"/>
    <property type="molecule type" value="Genomic_DNA"/>
</dbReference>
<gene>
    <name evidence="1" type="ORF">L210DRAFT_864446</name>
</gene>
<reference evidence="1" key="2">
    <citation type="journal article" date="2020" name="Nat. Commun.">
        <title>Large-scale genome sequencing of mycorrhizal fungi provides insights into the early evolution of symbiotic traits.</title>
        <authorList>
            <person name="Miyauchi S."/>
            <person name="Kiss E."/>
            <person name="Kuo A."/>
            <person name="Drula E."/>
            <person name="Kohler A."/>
            <person name="Sanchez-Garcia M."/>
            <person name="Morin E."/>
            <person name="Andreopoulos B."/>
            <person name="Barry K.W."/>
            <person name="Bonito G."/>
            <person name="Buee M."/>
            <person name="Carver A."/>
            <person name="Chen C."/>
            <person name="Cichocki N."/>
            <person name="Clum A."/>
            <person name="Culley D."/>
            <person name="Crous P.W."/>
            <person name="Fauchery L."/>
            <person name="Girlanda M."/>
            <person name="Hayes R.D."/>
            <person name="Keri Z."/>
            <person name="LaButti K."/>
            <person name="Lipzen A."/>
            <person name="Lombard V."/>
            <person name="Magnuson J."/>
            <person name="Maillard F."/>
            <person name="Murat C."/>
            <person name="Nolan M."/>
            <person name="Ohm R.A."/>
            <person name="Pangilinan J."/>
            <person name="Pereira M.F."/>
            <person name="Perotto S."/>
            <person name="Peter M."/>
            <person name="Pfister S."/>
            <person name="Riley R."/>
            <person name="Sitrit Y."/>
            <person name="Stielow J.B."/>
            <person name="Szollosi G."/>
            <person name="Zifcakova L."/>
            <person name="Stursova M."/>
            <person name="Spatafora J.W."/>
            <person name="Tedersoo L."/>
            <person name="Vaario L.M."/>
            <person name="Yamada A."/>
            <person name="Yan M."/>
            <person name="Wang P."/>
            <person name="Xu J."/>
            <person name="Bruns T."/>
            <person name="Baldrian P."/>
            <person name="Vilgalys R."/>
            <person name="Dunand C."/>
            <person name="Henrissat B."/>
            <person name="Grigoriev I.V."/>
            <person name="Hibbett D."/>
            <person name="Nagy L.G."/>
            <person name="Martin F.M."/>
        </authorList>
    </citation>
    <scope>NUCLEOTIDE SEQUENCE</scope>
    <source>
        <strain evidence="1">BED1</strain>
    </source>
</reference>
<dbReference type="Proteomes" id="UP001194468">
    <property type="component" value="Unassembled WGS sequence"/>
</dbReference>
<sequence length="125" mass="13542">MAVDGGITFASNSIQVNNASLTDPPMISVLSEGDVDYPMALAKLVDSCMLAKFNGIYYNLPLEWSPPFYFVICGLHIGVFAGWDITGPKVSKVSGAMYAGYSFLEAGERKVRQAIERGEAECMSM</sequence>
<comment type="caution">
    <text evidence="1">The sequence shown here is derived from an EMBL/GenBank/DDBJ whole genome shotgun (WGS) entry which is preliminary data.</text>
</comment>
<protein>
    <submittedName>
        <fullName evidence="1">Uncharacterized protein</fullName>
    </submittedName>
</protein>
<name>A0AAD4C9N3_BOLED</name>
<keyword evidence="2" id="KW-1185">Reference proteome</keyword>
<dbReference type="InterPro" id="IPR009027">
    <property type="entry name" value="Ribosomal_bL9/RNase_H1_N"/>
</dbReference>